<feature type="transmembrane region" description="Helical" evidence="2">
    <location>
        <begin position="47"/>
        <end position="67"/>
    </location>
</feature>
<evidence type="ECO:0000256" key="2">
    <source>
        <dbReference type="SAM" id="Phobius"/>
    </source>
</evidence>
<keyword evidence="2" id="KW-0812">Transmembrane</keyword>
<sequence length="179" mass="18984">MDMSHQSSPPQRAHRWFQDPWVQGLGTGLSALVPARSYPVWLRQTMMWVPAVGFGALVASPATWRFLAKSAQAQPGDDSPVDESTGSETQESAEPPPGALDTVDSRRSPLTRWLGRAGGGVAVGALVYGNMRLAFWLDGAIERGLRRLHVPAPRVVMALGAGAFAAGTARADARPGQGS</sequence>
<reference evidence="3 4" key="1">
    <citation type="submission" date="2020-10" db="EMBL/GenBank/DDBJ databases">
        <title>Sequencing the genomes of 1000 actinobacteria strains.</title>
        <authorList>
            <person name="Klenk H.-P."/>
        </authorList>
    </citation>
    <scope>NUCLEOTIDE SEQUENCE [LARGE SCALE GENOMIC DNA]</scope>
    <source>
        <strain evidence="3 4">DSM 15666</strain>
    </source>
</reference>
<organism evidence="3 4">
    <name type="scientific">Nesterenkonia lutea</name>
    <dbReference type="NCBI Taxonomy" id="272919"/>
    <lineage>
        <taxon>Bacteria</taxon>
        <taxon>Bacillati</taxon>
        <taxon>Actinomycetota</taxon>
        <taxon>Actinomycetes</taxon>
        <taxon>Micrococcales</taxon>
        <taxon>Micrococcaceae</taxon>
        <taxon>Nesterenkonia</taxon>
    </lineage>
</organism>
<name>A0ABR9JB39_9MICC</name>
<dbReference type="RefSeq" id="WP_192594341.1">
    <property type="nucleotide sequence ID" value="NZ_BAAALJ010000016.1"/>
</dbReference>
<evidence type="ECO:0000313" key="3">
    <source>
        <dbReference type="EMBL" id="MBE1523147.1"/>
    </source>
</evidence>
<feature type="compositionally biased region" description="Polar residues" evidence="1">
    <location>
        <begin position="82"/>
        <end position="92"/>
    </location>
</feature>
<keyword evidence="2" id="KW-0472">Membrane</keyword>
<gene>
    <name evidence="3" type="ORF">H4W27_000265</name>
</gene>
<feature type="region of interest" description="Disordered" evidence="1">
    <location>
        <begin position="70"/>
        <end position="106"/>
    </location>
</feature>
<accession>A0ABR9JB39</accession>
<keyword evidence="2" id="KW-1133">Transmembrane helix</keyword>
<proteinExistence type="predicted"/>
<dbReference type="EMBL" id="JADBED010000001">
    <property type="protein sequence ID" value="MBE1523147.1"/>
    <property type="molecule type" value="Genomic_DNA"/>
</dbReference>
<keyword evidence="4" id="KW-1185">Reference proteome</keyword>
<comment type="caution">
    <text evidence="3">The sequence shown here is derived from an EMBL/GenBank/DDBJ whole genome shotgun (WGS) entry which is preliminary data.</text>
</comment>
<evidence type="ECO:0000256" key="1">
    <source>
        <dbReference type="SAM" id="MobiDB-lite"/>
    </source>
</evidence>
<dbReference type="Proteomes" id="UP000643525">
    <property type="component" value="Unassembled WGS sequence"/>
</dbReference>
<evidence type="ECO:0000313" key="4">
    <source>
        <dbReference type="Proteomes" id="UP000643525"/>
    </source>
</evidence>
<protein>
    <submittedName>
        <fullName evidence="3">Uncharacterized protein</fullName>
    </submittedName>
</protein>